<evidence type="ECO:0000313" key="2">
    <source>
        <dbReference type="Proteomes" id="UP000580043"/>
    </source>
</evidence>
<keyword evidence="2" id="KW-1185">Reference proteome</keyword>
<accession>A0A848G9B0</accession>
<name>A0A848G9B0_9RHOO</name>
<dbReference type="EMBL" id="JABBGA010000015">
    <property type="protein sequence ID" value="NML27436.1"/>
    <property type="molecule type" value="Genomic_DNA"/>
</dbReference>
<comment type="caution">
    <text evidence="1">The sequence shown here is derived from an EMBL/GenBank/DDBJ whole genome shotgun (WGS) entry which is preliminary data.</text>
</comment>
<protein>
    <submittedName>
        <fullName evidence="1">Uncharacterized protein</fullName>
    </submittedName>
</protein>
<sequence length="106" mass="11291">MPHISYSSPDQHAWAQPGEWDWTVRVCLIGSLLLGGSMLFPQLDVEHTPRSLSPAGAASSLVARQAGLSACVPDVGAVYRMIGHSAWDVLPACDVEDPVGSARLRP</sequence>
<organism evidence="1 2">
    <name type="scientific">Zoogloea dura</name>
    <dbReference type="NCBI Taxonomy" id="2728840"/>
    <lineage>
        <taxon>Bacteria</taxon>
        <taxon>Pseudomonadati</taxon>
        <taxon>Pseudomonadota</taxon>
        <taxon>Betaproteobacteria</taxon>
        <taxon>Rhodocyclales</taxon>
        <taxon>Zoogloeaceae</taxon>
        <taxon>Zoogloea</taxon>
    </lineage>
</organism>
<proteinExistence type="predicted"/>
<dbReference type="RefSeq" id="WP_169146975.1">
    <property type="nucleotide sequence ID" value="NZ_JABBGA010000015.1"/>
</dbReference>
<reference evidence="1 2" key="1">
    <citation type="submission" date="2020-04" db="EMBL/GenBank/DDBJ databases">
        <title>Zoogloea sp. G-4-1-14 isolated from soil.</title>
        <authorList>
            <person name="Dahal R.H."/>
        </authorList>
    </citation>
    <scope>NUCLEOTIDE SEQUENCE [LARGE SCALE GENOMIC DNA]</scope>
    <source>
        <strain evidence="1 2">G-4-1-14</strain>
    </source>
</reference>
<gene>
    <name evidence="1" type="ORF">HHL15_16900</name>
</gene>
<dbReference type="AlphaFoldDB" id="A0A848G9B0"/>
<evidence type="ECO:0000313" key="1">
    <source>
        <dbReference type="EMBL" id="NML27436.1"/>
    </source>
</evidence>
<dbReference type="Proteomes" id="UP000580043">
    <property type="component" value="Unassembled WGS sequence"/>
</dbReference>